<dbReference type="Ensembl" id="ENSOSIT00000049041.1">
    <property type="protein sequence ID" value="ENSOSIP00000046663.1"/>
    <property type="gene ID" value="ENSOSIG00000022096.1"/>
</dbReference>
<keyword evidence="5" id="KW-1185">Reference proteome</keyword>
<keyword evidence="1" id="KW-0430">Lectin</keyword>
<name>A0A8C8E1R2_9TELE</name>
<dbReference type="PROSITE" id="PS50228">
    <property type="entry name" value="SUEL_LECTIN"/>
    <property type="match status" value="1"/>
</dbReference>
<evidence type="ECO:0000313" key="5">
    <source>
        <dbReference type="Proteomes" id="UP000694383"/>
    </source>
</evidence>
<evidence type="ECO:0000256" key="1">
    <source>
        <dbReference type="ARBA" id="ARBA00022734"/>
    </source>
</evidence>
<sequence length="165" mass="19170">MTPYPPPLFSKGFPQKPLLSMITNTLLMLSENTQLVKVVYILLFYLKSSWLCFLSTEHHRMRLVCENERMRLTCKNETVLAIYSATFGHLATYQKCLRVSRRCHGRANCSVLADTKTFGDPCFPGTRKHLRVSFTCGKLWTRFYQWKQCSLQVDGSFYDLGLHSR</sequence>
<feature type="domain" description="SUEL-type lectin" evidence="3">
    <location>
        <begin position="64"/>
        <end position="137"/>
    </location>
</feature>
<dbReference type="PANTHER" id="PTHR46780">
    <property type="entry name" value="PROTEIN EVA-1"/>
    <property type="match status" value="1"/>
</dbReference>
<proteinExistence type="predicted"/>
<dbReference type="GO" id="GO:0030246">
    <property type="term" value="F:carbohydrate binding"/>
    <property type="evidence" value="ECO:0007669"/>
    <property type="project" value="UniProtKB-KW"/>
</dbReference>
<reference evidence="4" key="2">
    <citation type="submission" date="2025-09" db="UniProtKB">
        <authorList>
            <consortium name="Ensembl"/>
        </authorList>
    </citation>
    <scope>IDENTIFICATION</scope>
</reference>
<evidence type="ECO:0000259" key="3">
    <source>
        <dbReference type="PROSITE" id="PS50228"/>
    </source>
</evidence>
<organism evidence="4 5">
    <name type="scientific">Oryzias sinensis</name>
    <name type="common">Chinese medaka</name>
    <dbReference type="NCBI Taxonomy" id="183150"/>
    <lineage>
        <taxon>Eukaryota</taxon>
        <taxon>Metazoa</taxon>
        <taxon>Chordata</taxon>
        <taxon>Craniata</taxon>
        <taxon>Vertebrata</taxon>
        <taxon>Euteleostomi</taxon>
        <taxon>Actinopterygii</taxon>
        <taxon>Neopterygii</taxon>
        <taxon>Teleostei</taxon>
        <taxon>Neoteleostei</taxon>
        <taxon>Acanthomorphata</taxon>
        <taxon>Ovalentaria</taxon>
        <taxon>Atherinomorphae</taxon>
        <taxon>Beloniformes</taxon>
        <taxon>Adrianichthyidae</taxon>
        <taxon>Oryziinae</taxon>
        <taxon>Oryzias</taxon>
    </lineage>
</organism>
<dbReference type="Proteomes" id="UP000694383">
    <property type="component" value="Unplaced"/>
</dbReference>
<evidence type="ECO:0000313" key="4">
    <source>
        <dbReference type="Ensembl" id="ENSOSIP00000046663.1"/>
    </source>
</evidence>
<accession>A0A8C8E1R2</accession>
<evidence type="ECO:0000256" key="2">
    <source>
        <dbReference type="ARBA" id="ARBA00022737"/>
    </source>
</evidence>
<reference evidence="4" key="1">
    <citation type="submission" date="2025-08" db="UniProtKB">
        <authorList>
            <consortium name="Ensembl"/>
        </authorList>
    </citation>
    <scope>IDENTIFICATION</scope>
</reference>
<dbReference type="Gene3D" id="2.60.120.740">
    <property type="match status" value="1"/>
</dbReference>
<keyword evidence="2" id="KW-0677">Repeat</keyword>
<dbReference type="AlphaFoldDB" id="A0A8C8E1R2"/>
<dbReference type="InterPro" id="IPR000922">
    <property type="entry name" value="Lectin_gal-bd_dom"/>
</dbReference>
<dbReference type="GeneTree" id="ENSGT00940000163305"/>
<dbReference type="CDD" id="cd22829">
    <property type="entry name" value="Gal_Rha_Lectin_EVA1_EVA1C_rpt2"/>
    <property type="match status" value="1"/>
</dbReference>
<dbReference type="InterPro" id="IPR043159">
    <property type="entry name" value="Lectin_gal-bd_sf"/>
</dbReference>
<protein>
    <submittedName>
        <fullName evidence="4">Si:ch73-335m24.2</fullName>
    </submittedName>
</protein>